<dbReference type="SUPFAM" id="SSF51182">
    <property type="entry name" value="RmlC-like cupins"/>
    <property type="match status" value="1"/>
</dbReference>
<accession>A0A519BP26</accession>
<dbReference type="AlphaFoldDB" id="A0A519BP26"/>
<evidence type="ECO:0000313" key="7">
    <source>
        <dbReference type="Proteomes" id="UP000319296"/>
    </source>
</evidence>
<comment type="caution">
    <text evidence="6">The sequence shown here is derived from an EMBL/GenBank/DDBJ whole genome shotgun (WGS) entry which is preliminary data.</text>
</comment>
<dbReference type="Gene3D" id="3.40.5.90">
    <property type="entry name" value="CDGSH iron-sulfur domain, mitoNEET-type"/>
    <property type="match status" value="2"/>
</dbReference>
<dbReference type="GO" id="GO:0046872">
    <property type="term" value="F:metal ion binding"/>
    <property type="evidence" value="ECO:0007669"/>
    <property type="project" value="UniProtKB-KW"/>
</dbReference>
<evidence type="ECO:0000256" key="3">
    <source>
        <dbReference type="ARBA" id="ARBA00023004"/>
    </source>
</evidence>
<keyword evidence="3" id="KW-0408">Iron</keyword>
<feature type="domain" description="Iron-binding zinc finger CDGSH type" evidence="5">
    <location>
        <begin position="3"/>
        <end position="39"/>
    </location>
</feature>
<dbReference type="InterPro" id="IPR014710">
    <property type="entry name" value="RmlC-like_jellyroll"/>
</dbReference>
<dbReference type="Gene3D" id="2.60.120.10">
    <property type="entry name" value="Jelly Rolls"/>
    <property type="match status" value="1"/>
</dbReference>
<evidence type="ECO:0000313" key="6">
    <source>
        <dbReference type="EMBL" id="RZD19013.1"/>
    </source>
</evidence>
<dbReference type="Pfam" id="PF09360">
    <property type="entry name" value="zf-CDGSH"/>
    <property type="match status" value="1"/>
</dbReference>
<dbReference type="SMART" id="SM00704">
    <property type="entry name" value="ZnF_CDGSH"/>
    <property type="match status" value="2"/>
</dbReference>
<keyword evidence="1" id="KW-0001">2Fe-2S</keyword>
<protein>
    <recommendedName>
        <fullName evidence="5">Iron-binding zinc finger CDGSH type domain-containing protein</fullName>
    </recommendedName>
</protein>
<dbReference type="InterPro" id="IPR042216">
    <property type="entry name" value="MitoNEET_CISD"/>
</dbReference>
<organism evidence="6 7">
    <name type="scientific">Candidatus Acididesulfobacter diazotrophicus</name>
    <dbReference type="NCBI Taxonomy" id="2597226"/>
    <lineage>
        <taxon>Bacteria</taxon>
        <taxon>Deltaproteobacteria</taxon>
        <taxon>Candidatus Acidulodesulfobacterales</taxon>
        <taxon>Candidatus Acididesulfobacter</taxon>
    </lineage>
</organism>
<feature type="domain" description="Iron-binding zinc finger CDGSH type" evidence="5">
    <location>
        <begin position="40"/>
        <end position="76"/>
    </location>
</feature>
<dbReference type="GO" id="GO:0005737">
    <property type="term" value="C:cytoplasm"/>
    <property type="evidence" value="ECO:0007669"/>
    <property type="project" value="UniProtKB-ARBA"/>
</dbReference>
<proteinExistence type="predicted"/>
<dbReference type="CDD" id="cd02208">
    <property type="entry name" value="cupin_RmlC-like"/>
    <property type="match status" value="1"/>
</dbReference>
<dbReference type="PANTHER" id="PTHR46491:SF3">
    <property type="entry name" value="CDGSH IRON-SULFUR DOMAIN-CONTAINING PROTEIN 3, MITOCHONDRIAL"/>
    <property type="match status" value="1"/>
</dbReference>
<dbReference type="InterPro" id="IPR052950">
    <property type="entry name" value="CISD"/>
</dbReference>
<keyword evidence="2" id="KW-0479">Metal-binding</keyword>
<evidence type="ECO:0000256" key="2">
    <source>
        <dbReference type="ARBA" id="ARBA00022723"/>
    </source>
</evidence>
<evidence type="ECO:0000256" key="4">
    <source>
        <dbReference type="ARBA" id="ARBA00023014"/>
    </source>
</evidence>
<name>A0A519BP26_9DELT</name>
<keyword evidence="4" id="KW-0411">Iron-sulfur</keyword>
<evidence type="ECO:0000256" key="1">
    <source>
        <dbReference type="ARBA" id="ARBA00022714"/>
    </source>
</evidence>
<reference evidence="6 7" key="1">
    <citation type="journal article" date="2019" name="ISME J.">
        <title>Insights into ecological role of a new deltaproteobacterial order Candidatus Acidulodesulfobacterales by metagenomics and metatranscriptomics.</title>
        <authorList>
            <person name="Tan S."/>
            <person name="Liu J."/>
            <person name="Fang Y."/>
            <person name="Hedlund B.P."/>
            <person name="Lian Z.H."/>
            <person name="Huang L.Y."/>
            <person name="Li J.T."/>
            <person name="Huang L.N."/>
            <person name="Li W.J."/>
            <person name="Jiang H.C."/>
            <person name="Dong H.L."/>
            <person name="Shu W.S."/>
        </authorList>
    </citation>
    <scope>NUCLEOTIDE SEQUENCE [LARGE SCALE GENOMIC DNA]</scope>
    <source>
        <strain evidence="6">AP1</strain>
    </source>
</reference>
<evidence type="ECO:0000259" key="5">
    <source>
        <dbReference type="SMART" id="SM00704"/>
    </source>
</evidence>
<gene>
    <name evidence="6" type="ORF">EVG15_02605</name>
</gene>
<dbReference type="Proteomes" id="UP000319296">
    <property type="component" value="Unassembled WGS sequence"/>
</dbReference>
<dbReference type="PANTHER" id="PTHR46491">
    <property type="entry name" value="CDGSH IRON SULFUR DOMAIN PROTEIN HOMOLOG"/>
    <property type="match status" value="1"/>
</dbReference>
<dbReference type="EMBL" id="SGBB01000003">
    <property type="protein sequence ID" value="RZD19013.1"/>
    <property type="molecule type" value="Genomic_DNA"/>
</dbReference>
<dbReference type="InterPro" id="IPR018967">
    <property type="entry name" value="FeS-contain_CDGSH-typ"/>
</dbReference>
<sequence>MEKEPLILNGIKEKTYICQCGKSKNLPYCDGTHKTLSENIVPAVLEPTNETLYICVCGKSKHLPYCDAVFIKHDTSWTPASSVRGEGALYNGKEIAFTKQLSNRLEYGKGVAYLIKLLPPEGKMLRTVAVARSDEHVYIIEGGFCDDSGRQKSFPGDYVLNPEGHPHVNLNIVETVALVICTGATDEIKEFTVVEPKL</sequence>
<dbReference type="InterPro" id="IPR011051">
    <property type="entry name" value="RmlC_Cupin_sf"/>
</dbReference>
<dbReference type="GO" id="GO:0051537">
    <property type="term" value="F:2 iron, 2 sulfur cluster binding"/>
    <property type="evidence" value="ECO:0007669"/>
    <property type="project" value="UniProtKB-KW"/>
</dbReference>